<gene>
    <name evidence="8 11" type="primary">pal</name>
    <name evidence="11" type="ORF">FR698_13210</name>
</gene>
<keyword evidence="3 8" id="KW-0472">Membrane</keyword>
<keyword evidence="12" id="KW-1185">Reference proteome</keyword>
<evidence type="ECO:0000256" key="7">
    <source>
        <dbReference type="ARBA" id="ARBA00023306"/>
    </source>
</evidence>
<evidence type="ECO:0000256" key="9">
    <source>
        <dbReference type="SAM" id="MobiDB-lite"/>
    </source>
</evidence>
<dbReference type="GO" id="GO:0009279">
    <property type="term" value="C:cell outer membrane"/>
    <property type="evidence" value="ECO:0007669"/>
    <property type="project" value="UniProtKB-SubCell"/>
</dbReference>
<evidence type="ECO:0000256" key="8">
    <source>
        <dbReference type="HAMAP-Rule" id="MF_02204"/>
    </source>
</evidence>
<dbReference type="InterPro" id="IPR006665">
    <property type="entry name" value="OmpA-like"/>
</dbReference>
<dbReference type="PROSITE" id="PS51123">
    <property type="entry name" value="OMPA_2"/>
    <property type="match status" value="1"/>
</dbReference>
<dbReference type="EMBL" id="VPFL01000020">
    <property type="protein sequence ID" value="TXF10916.1"/>
    <property type="molecule type" value="Genomic_DNA"/>
</dbReference>
<keyword evidence="1 8" id="KW-0132">Cell division</keyword>
<keyword evidence="5 8" id="KW-0998">Cell outer membrane</keyword>
<comment type="caution">
    <text evidence="11">The sequence shown here is derived from an EMBL/GenBank/DDBJ whole genome shotgun (WGS) entry which is preliminary data.</text>
</comment>
<accession>A0A5C7EJ27</accession>
<evidence type="ECO:0000259" key="10">
    <source>
        <dbReference type="PROSITE" id="PS51123"/>
    </source>
</evidence>
<evidence type="ECO:0000256" key="3">
    <source>
        <dbReference type="ARBA" id="ARBA00023136"/>
    </source>
</evidence>
<dbReference type="PROSITE" id="PS01068">
    <property type="entry name" value="OMPA_1"/>
    <property type="match status" value="1"/>
</dbReference>
<keyword evidence="2 8" id="KW-0732">Signal</keyword>
<dbReference type="Gene3D" id="3.30.1330.60">
    <property type="entry name" value="OmpA-like domain"/>
    <property type="match status" value="1"/>
</dbReference>
<dbReference type="InterPro" id="IPR039001">
    <property type="entry name" value="Pal"/>
</dbReference>
<evidence type="ECO:0000256" key="4">
    <source>
        <dbReference type="ARBA" id="ARBA00023139"/>
    </source>
</evidence>
<dbReference type="Pfam" id="PF00691">
    <property type="entry name" value="OmpA"/>
    <property type="match status" value="1"/>
</dbReference>
<evidence type="ECO:0000256" key="5">
    <source>
        <dbReference type="ARBA" id="ARBA00023237"/>
    </source>
</evidence>
<dbReference type="PANTHER" id="PTHR30329:SF21">
    <property type="entry name" value="LIPOPROTEIN YIAD-RELATED"/>
    <property type="match status" value="1"/>
</dbReference>
<dbReference type="CDD" id="cd07185">
    <property type="entry name" value="OmpA_C-like"/>
    <property type="match status" value="1"/>
</dbReference>
<dbReference type="InterPro" id="IPR050330">
    <property type="entry name" value="Bact_OuterMem_StrucFunc"/>
</dbReference>
<feature type="region of interest" description="Disordered" evidence="9">
    <location>
        <begin position="24"/>
        <end position="58"/>
    </location>
</feature>
<dbReference type="InterPro" id="IPR006664">
    <property type="entry name" value="OMP_bac"/>
</dbReference>
<dbReference type="InterPro" id="IPR036737">
    <property type="entry name" value="OmpA-like_sf"/>
</dbReference>
<feature type="compositionally biased region" description="Basic and acidic residues" evidence="9">
    <location>
        <begin position="24"/>
        <end position="34"/>
    </location>
</feature>
<keyword evidence="7 8" id="KW-0131">Cell cycle</keyword>
<dbReference type="NCBIfam" id="TIGR02802">
    <property type="entry name" value="Pal_lipo"/>
    <property type="match status" value="1"/>
</dbReference>
<evidence type="ECO:0000256" key="6">
    <source>
        <dbReference type="ARBA" id="ARBA00023288"/>
    </source>
</evidence>
<name>A0A5C7EJ27_9PROT</name>
<dbReference type="PROSITE" id="PS51257">
    <property type="entry name" value="PROKAR_LIPOPROTEIN"/>
    <property type="match status" value="1"/>
</dbReference>
<dbReference type="AlphaFoldDB" id="A0A5C7EJ27"/>
<evidence type="ECO:0000313" key="11">
    <source>
        <dbReference type="EMBL" id="TXF10916.1"/>
    </source>
</evidence>
<comment type="subcellular location">
    <subcellularLocation>
        <location evidence="8">Cell outer membrane</location>
        <topology evidence="8">Lipid-anchor</topology>
    </subcellularLocation>
</comment>
<comment type="similarity">
    <text evidence="8">Belongs to the Pal lipoprotein family.</text>
</comment>
<dbReference type="InterPro" id="IPR014169">
    <property type="entry name" value="Pal_lipo_C"/>
</dbReference>
<organism evidence="11 12">
    <name type="scientific">Pelomicrobium methylotrophicum</name>
    <dbReference type="NCBI Taxonomy" id="2602750"/>
    <lineage>
        <taxon>Bacteria</taxon>
        <taxon>Pseudomonadati</taxon>
        <taxon>Pseudomonadota</taxon>
        <taxon>Hydrogenophilia</taxon>
        <taxon>Hydrogenophilia incertae sedis</taxon>
        <taxon>Pelomicrobium</taxon>
    </lineage>
</organism>
<evidence type="ECO:0000256" key="1">
    <source>
        <dbReference type="ARBA" id="ARBA00022618"/>
    </source>
</evidence>
<comment type="subunit">
    <text evidence="8">The Tol-Pal system is composed of five core proteins: the inner membrane proteins TolA, TolQ and TolR, the periplasmic protein TolB and the outer membrane protein Pal. They form a network linking the inner and outer membranes and the peptidoglycan layer.</text>
</comment>
<sequence>MKKVVLSCVLTGLLAGCASTPLEEQKPAAVEDRATGAQRPDTAQPGTDTRPAGGAAVAADPLKDPSNILSKRSIYYDFDSFLVKDEYKPIVQAHANYLRQHSERQVILQGNADERGSREYNLALGQKRAESVKRMMELLGVSASRIETVSFGEEKPRCTEHNEACWSQNRRTDIVYRGE</sequence>
<dbReference type="HAMAP" id="MF_02204">
    <property type="entry name" value="Pal"/>
    <property type="match status" value="1"/>
</dbReference>
<dbReference type="FunCoup" id="A0A5C7EJ27">
    <property type="interactions" value="106"/>
</dbReference>
<comment type="function">
    <text evidence="8">Part of the Tol-Pal system, which plays a role in outer membrane invagination during cell division and is important for maintaining outer membrane integrity.</text>
</comment>
<evidence type="ECO:0000313" key="12">
    <source>
        <dbReference type="Proteomes" id="UP000321201"/>
    </source>
</evidence>
<reference evidence="11 12" key="1">
    <citation type="submission" date="2019-08" db="EMBL/GenBank/DDBJ databases">
        <title>Pelomicrobium methylotrophicum gen. nov., sp. nov. a moderately thermophilic, facultatively anaerobic, lithoautotrophic and methylotrophic bacterium isolated from a terrestrial mud volcano.</title>
        <authorList>
            <person name="Slobodkina G.B."/>
            <person name="Merkel A.Y."/>
            <person name="Slobodkin A.I."/>
        </authorList>
    </citation>
    <scope>NUCLEOTIDE SEQUENCE [LARGE SCALE GENOMIC DNA]</scope>
    <source>
        <strain evidence="11 12">SM250</strain>
    </source>
</reference>
<dbReference type="InParanoid" id="A0A5C7EJ27"/>
<dbReference type="PANTHER" id="PTHR30329">
    <property type="entry name" value="STATOR ELEMENT OF FLAGELLAR MOTOR COMPLEX"/>
    <property type="match status" value="1"/>
</dbReference>
<keyword evidence="4 8" id="KW-0564">Palmitate</keyword>
<dbReference type="GO" id="GO:0051301">
    <property type="term" value="P:cell division"/>
    <property type="evidence" value="ECO:0007669"/>
    <property type="project" value="UniProtKB-UniRule"/>
</dbReference>
<dbReference type="InterPro" id="IPR006690">
    <property type="entry name" value="OMPA-like_CS"/>
</dbReference>
<feature type="domain" description="OmpA-like" evidence="10">
    <location>
        <begin position="63"/>
        <end position="179"/>
    </location>
</feature>
<dbReference type="PRINTS" id="PR01021">
    <property type="entry name" value="OMPADOMAIN"/>
</dbReference>
<dbReference type="Proteomes" id="UP000321201">
    <property type="component" value="Unassembled WGS sequence"/>
</dbReference>
<protein>
    <recommendedName>
        <fullName evidence="8">Peptidoglycan-associated lipoprotein</fullName>
        <shortName evidence="8">PAL</shortName>
    </recommendedName>
</protein>
<keyword evidence="6 8" id="KW-0449">Lipoprotein</keyword>
<dbReference type="OrthoDB" id="5293949at2"/>
<evidence type="ECO:0000256" key="2">
    <source>
        <dbReference type="ARBA" id="ARBA00022729"/>
    </source>
</evidence>
<dbReference type="SUPFAM" id="SSF103088">
    <property type="entry name" value="OmpA-like"/>
    <property type="match status" value="1"/>
</dbReference>
<proteinExistence type="inferred from homology"/>